<comment type="caution">
    <text evidence="2">The sequence shown here is derived from an EMBL/GenBank/DDBJ whole genome shotgun (WGS) entry which is preliminary data.</text>
</comment>
<dbReference type="PANTHER" id="PTHR45947">
    <property type="entry name" value="SULFOQUINOVOSYL TRANSFERASE SQD2"/>
    <property type="match status" value="1"/>
</dbReference>
<dbReference type="GO" id="GO:0016757">
    <property type="term" value="F:glycosyltransferase activity"/>
    <property type="evidence" value="ECO:0007669"/>
    <property type="project" value="InterPro"/>
</dbReference>
<dbReference type="InterPro" id="IPR001296">
    <property type="entry name" value="Glyco_trans_1"/>
</dbReference>
<keyword evidence="2" id="KW-0808">Transferase</keyword>
<dbReference type="Pfam" id="PF00534">
    <property type="entry name" value="Glycos_transf_1"/>
    <property type="match status" value="1"/>
</dbReference>
<gene>
    <name evidence="2" type="ORF">UY74_C0018G0008</name>
</gene>
<dbReference type="AlphaFoldDB" id="A0A0G1XJ80"/>
<dbReference type="SUPFAM" id="SSF53756">
    <property type="entry name" value="UDP-Glycosyltransferase/glycogen phosphorylase"/>
    <property type="match status" value="1"/>
</dbReference>
<dbReference type="CDD" id="cd03801">
    <property type="entry name" value="GT4_PimA-like"/>
    <property type="match status" value="1"/>
</dbReference>
<evidence type="ECO:0000313" key="3">
    <source>
        <dbReference type="Proteomes" id="UP000034445"/>
    </source>
</evidence>
<sequence length="354" mass="40068">MMTKTKLLIVTQAVDLDNPGLGFFHRWIEELATRFDNVIVFCLSEGRHVLPANVEVYSLGKRKAEAWADVRSTLSQRLRYGLRFLRLVLRLSFRYDAVFVHMNQEYILIAGWLWKVLHKPVYLWRNHYAGGGATDRAASLCAKVFCTSKYSYTAKYAKTVVMPVGIDTEIFKVEEMPRKESVLSIGRIAPSKRLEILIDAIGILTESGFQLKAHIYGDAFPQDAAYEASLRQRCIVARLEHLIQFHSGISNKKTPALYGAHELFVNCSESGMYDKTIFEALACGALAIASSEDYKKVADPRLWFDGTARDLAVKLKEMLKISVLEKDRMREEGKKLAEANSLHALVGRLAEEIQ</sequence>
<accession>A0A0G1XJ80</accession>
<feature type="domain" description="Glycosyl transferase family 1" evidence="1">
    <location>
        <begin position="169"/>
        <end position="334"/>
    </location>
</feature>
<proteinExistence type="predicted"/>
<evidence type="ECO:0000259" key="1">
    <source>
        <dbReference type="Pfam" id="PF00534"/>
    </source>
</evidence>
<name>A0A0G1XJ80_9BACT</name>
<dbReference type="InterPro" id="IPR050194">
    <property type="entry name" value="Glycosyltransferase_grp1"/>
</dbReference>
<reference evidence="2 3" key="1">
    <citation type="journal article" date="2015" name="Nature">
        <title>rRNA introns, odd ribosomes, and small enigmatic genomes across a large radiation of phyla.</title>
        <authorList>
            <person name="Brown C.T."/>
            <person name="Hug L.A."/>
            <person name="Thomas B.C."/>
            <person name="Sharon I."/>
            <person name="Castelle C.J."/>
            <person name="Singh A."/>
            <person name="Wilkins M.J."/>
            <person name="Williams K.H."/>
            <person name="Banfield J.F."/>
        </authorList>
    </citation>
    <scope>NUCLEOTIDE SEQUENCE [LARGE SCALE GENOMIC DNA]</scope>
</reference>
<dbReference type="Gene3D" id="3.40.50.2000">
    <property type="entry name" value="Glycogen Phosphorylase B"/>
    <property type="match status" value="2"/>
</dbReference>
<dbReference type="EMBL" id="LCRF01000018">
    <property type="protein sequence ID" value="KKW31273.1"/>
    <property type="molecule type" value="Genomic_DNA"/>
</dbReference>
<dbReference type="Proteomes" id="UP000034445">
    <property type="component" value="Unassembled WGS sequence"/>
</dbReference>
<protein>
    <submittedName>
        <fullName evidence="2">Glycosyltransferase</fullName>
    </submittedName>
</protein>
<organism evidence="2 3">
    <name type="scientific">Candidatus Kaiserbacteria bacterium GW2011_GWC2_52_8b</name>
    <dbReference type="NCBI Taxonomy" id="1618676"/>
    <lineage>
        <taxon>Bacteria</taxon>
        <taxon>Candidatus Kaiseribacteriota</taxon>
    </lineage>
</organism>
<evidence type="ECO:0000313" key="2">
    <source>
        <dbReference type="EMBL" id="KKW31273.1"/>
    </source>
</evidence>
<dbReference type="PANTHER" id="PTHR45947:SF3">
    <property type="entry name" value="SULFOQUINOVOSYL TRANSFERASE SQD2"/>
    <property type="match status" value="1"/>
</dbReference>